<accession>A0A1T4YDA2</accession>
<dbReference type="Pfam" id="PF10677">
    <property type="entry name" value="DUF2490"/>
    <property type="match status" value="1"/>
</dbReference>
<evidence type="ECO:0000313" key="2">
    <source>
        <dbReference type="Proteomes" id="UP000190774"/>
    </source>
</evidence>
<organism evidence="1 2">
    <name type="scientific">Prosthecobacter debontii</name>
    <dbReference type="NCBI Taxonomy" id="48467"/>
    <lineage>
        <taxon>Bacteria</taxon>
        <taxon>Pseudomonadati</taxon>
        <taxon>Verrucomicrobiota</taxon>
        <taxon>Verrucomicrobiia</taxon>
        <taxon>Verrucomicrobiales</taxon>
        <taxon>Verrucomicrobiaceae</taxon>
        <taxon>Prosthecobacter</taxon>
    </lineage>
</organism>
<keyword evidence="2" id="KW-1185">Reference proteome</keyword>
<protein>
    <recommendedName>
        <fullName evidence="3">DUF2490 domain-containing protein</fullName>
    </recommendedName>
</protein>
<gene>
    <name evidence="1" type="ORF">SAMN02745166_02999</name>
</gene>
<dbReference type="AlphaFoldDB" id="A0A1T4YDA2"/>
<reference evidence="2" key="1">
    <citation type="submission" date="2017-02" db="EMBL/GenBank/DDBJ databases">
        <authorList>
            <person name="Varghese N."/>
            <person name="Submissions S."/>
        </authorList>
    </citation>
    <scope>NUCLEOTIDE SEQUENCE [LARGE SCALE GENOMIC DNA]</scope>
    <source>
        <strain evidence="2">ATCC 700200</strain>
    </source>
</reference>
<evidence type="ECO:0008006" key="3">
    <source>
        <dbReference type="Google" id="ProtNLM"/>
    </source>
</evidence>
<proteinExistence type="predicted"/>
<dbReference type="STRING" id="48467.SAMN02745166_02999"/>
<evidence type="ECO:0000313" key="1">
    <source>
        <dbReference type="EMBL" id="SKA99663.1"/>
    </source>
</evidence>
<sequence length="268" mass="30991">MLKTATHTQENNPGLKTLFFAALSLFSLEVTAEASDNELDSNAHVWMTYVGDHPLGDGPWGLHLEGQVRRSDLVDEWQQWMVRPGLNYTLSPSLTLSAGWAYAKTYPYGDYPVAFDFPEHRAWEQITYSVKALGLEWQNRLRLEQRWIGEMERTGNDWNVENWRYENRIRYMLRTTLPLTASKKTYLAFSEEIFVNFGSNVSGNFFDQNRLFLGVGHKLSPHTRIELGFLEQTIQRRGGAIWENNHTFTVTLASNWPFKKKAKPLSLP</sequence>
<name>A0A1T4YDA2_9BACT</name>
<dbReference type="Proteomes" id="UP000190774">
    <property type="component" value="Unassembled WGS sequence"/>
</dbReference>
<dbReference type="RefSeq" id="WP_078814185.1">
    <property type="nucleotide sequence ID" value="NZ_FUYE01000009.1"/>
</dbReference>
<dbReference type="InterPro" id="IPR019619">
    <property type="entry name" value="DUF2490"/>
</dbReference>
<dbReference type="EMBL" id="FUYE01000009">
    <property type="protein sequence ID" value="SKA99663.1"/>
    <property type="molecule type" value="Genomic_DNA"/>
</dbReference>
<dbReference type="OrthoDB" id="1118734at2"/>
<dbReference type="SUPFAM" id="SSF56935">
    <property type="entry name" value="Porins"/>
    <property type="match status" value="1"/>
</dbReference>